<dbReference type="Gene3D" id="1.20.1250.20">
    <property type="entry name" value="MFS general substrate transporter like domains"/>
    <property type="match status" value="2"/>
</dbReference>
<reference evidence="7" key="1">
    <citation type="submission" date="2022-12" db="EMBL/GenBank/DDBJ databases">
        <title>Isolation and characterisation of novel Methanocorpusculum spp. from native Australian herbivores indicates the genus is ancestrally host-associated.</title>
        <authorList>
            <person name="Volmer J.G."/>
            <person name="Soo R.M."/>
            <person name="Evans P.N."/>
            <person name="Hoedt E.C."/>
            <person name="Astorga Alsina A.L."/>
            <person name="Woodcroft B.J."/>
            <person name="Tyson G.W."/>
            <person name="Hugenholtz P."/>
            <person name="Morrison M."/>
        </authorList>
    </citation>
    <scope>NUCLEOTIDE SEQUENCE</scope>
    <source>
        <strain evidence="7">CW153</strain>
    </source>
</reference>
<feature type="transmembrane region" description="Helical" evidence="5">
    <location>
        <begin position="163"/>
        <end position="179"/>
    </location>
</feature>
<evidence type="ECO:0000313" key="7">
    <source>
        <dbReference type="EMBL" id="MCZ0862564.1"/>
    </source>
</evidence>
<evidence type="ECO:0000259" key="6">
    <source>
        <dbReference type="PROSITE" id="PS50850"/>
    </source>
</evidence>
<dbReference type="InterPro" id="IPR020846">
    <property type="entry name" value="MFS_dom"/>
</dbReference>
<gene>
    <name evidence="7" type="ORF">O0S09_04740</name>
</gene>
<dbReference type="PANTHER" id="PTHR43129:SF1">
    <property type="entry name" value="FOSMIDOMYCIN RESISTANCE PROTEIN"/>
    <property type="match status" value="1"/>
</dbReference>
<feature type="transmembrane region" description="Helical" evidence="5">
    <location>
        <begin position="281"/>
        <end position="297"/>
    </location>
</feature>
<feature type="transmembrane region" description="Helical" evidence="5">
    <location>
        <begin position="334"/>
        <end position="360"/>
    </location>
</feature>
<dbReference type="InterPro" id="IPR036259">
    <property type="entry name" value="MFS_trans_sf"/>
</dbReference>
<name>A0ABT4IMK9_9EURY</name>
<dbReference type="SUPFAM" id="SSF103473">
    <property type="entry name" value="MFS general substrate transporter"/>
    <property type="match status" value="1"/>
</dbReference>
<feature type="transmembrane region" description="Helical" evidence="5">
    <location>
        <begin position="209"/>
        <end position="229"/>
    </location>
</feature>
<feature type="domain" description="Major facilitator superfamily (MFS) profile" evidence="6">
    <location>
        <begin position="9"/>
        <end position="392"/>
    </location>
</feature>
<comment type="caution">
    <text evidence="7">The sequence shown here is derived from an EMBL/GenBank/DDBJ whole genome shotgun (WGS) entry which is preliminary data.</text>
</comment>
<proteinExistence type="predicted"/>
<dbReference type="EMBL" id="JAPTGC010000005">
    <property type="protein sequence ID" value="MCZ0862564.1"/>
    <property type="molecule type" value="Genomic_DNA"/>
</dbReference>
<dbReference type="PROSITE" id="PS00216">
    <property type="entry name" value="SUGAR_TRANSPORT_1"/>
    <property type="match status" value="1"/>
</dbReference>
<feature type="transmembrane region" description="Helical" evidence="5">
    <location>
        <begin position="98"/>
        <end position="124"/>
    </location>
</feature>
<feature type="transmembrane region" description="Helical" evidence="5">
    <location>
        <begin position="42"/>
        <end position="67"/>
    </location>
</feature>
<keyword evidence="8" id="KW-1185">Reference proteome</keyword>
<dbReference type="CDD" id="cd17478">
    <property type="entry name" value="MFS_FsR"/>
    <property type="match status" value="1"/>
</dbReference>
<evidence type="ECO:0000256" key="5">
    <source>
        <dbReference type="SAM" id="Phobius"/>
    </source>
</evidence>
<evidence type="ECO:0000256" key="3">
    <source>
        <dbReference type="ARBA" id="ARBA00022989"/>
    </source>
</evidence>
<comment type="subcellular location">
    <subcellularLocation>
        <location evidence="1">Membrane</location>
        <topology evidence="1">Multi-pass membrane protein</topology>
    </subcellularLocation>
</comment>
<organism evidence="7 8">
    <name type="scientific">Methanocorpusculum vombati</name>
    <dbReference type="NCBI Taxonomy" id="3002864"/>
    <lineage>
        <taxon>Archaea</taxon>
        <taxon>Methanobacteriati</taxon>
        <taxon>Methanobacteriota</taxon>
        <taxon>Stenosarchaea group</taxon>
        <taxon>Methanomicrobia</taxon>
        <taxon>Methanomicrobiales</taxon>
        <taxon>Methanocorpusculaceae</taxon>
        <taxon>Methanocorpusculum</taxon>
    </lineage>
</organism>
<feature type="transmembrane region" description="Helical" evidence="5">
    <location>
        <begin position="74"/>
        <end position="92"/>
    </location>
</feature>
<dbReference type="Pfam" id="PF07690">
    <property type="entry name" value="MFS_1"/>
    <property type="match status" value="2"/>
</dbReference>
<keyword evidence="4 5" id="KW-0472">Membrane</keyword>
<feature type="transmembrane region" description="Helical" evidence="5">
    <location>
        <begin position="366"/>
        <end position="387"/>
    </location>
</feature>
<accession>A0ABT4IMK9</accession>
<dbReference type="InterPro" id="IPR011701">
    <property type="entry name" value="MFS"/>
</dbReference>
<dbReference type="PANTHER" id="PTHR43129">
    <property type="entry name" value="FOSMIDOMYCIN RESISTANCE PROTEIN"/>
    <property type="match status" value="1"/>
</dbReference>
<evidence type="ECO:0000313" key="8">
    <source>
        <dbReference type="Proteomes" id="UP001141336"/>
    </source>
</evidence>
<keyword evidence="3 5" id="KW-1133">Transmembrane helix</keyword>
<feature type="transmembrane region" description="Helical" evidence="5">
    <location>
        <begin position="136"/>
        <end position="157"/>
    </location>
</feature>
<dbReference type="InterPro" id="IPR005829">
    <property type="entry name" value="Sugar_transporter_CS"/>
</dbReference>
<feature type="transmembrane region" description="Helical" evidence="5">
    <location>
        <begin position="303"/>
        <end position="322"/>
    </location>
</feature>
<dbReference type="Proteomes" id="UP001141336">
    <property type="component" value="Unassembled WGS sequence"/>
</dbReference>
<dbReference type="RefSeq" id="WP_268922821.1">
    <property type="nucleotide sequence ID" value="NZ_JAPTGC010000005.1"/>
</dbReference>
<protein>
    <submittedName>
        <fullName evidence="7">MFS transporter</fullName>
    </submittedName>
</protein>
<sequence length="401" mass="42606">MEKENAAQKIRGVICGHFLIDIYTPVLSLILPLLIAQMNLSYFLAGLIVTVFNVTSSVSQPFIGLYGDKTGWRASIPLCLVIGSVGVSLTAVTGNYLLLLFLAAGAAVGHALFHPAAMSVMYSLSPPAKRGLYNSIFTTSGSIGYAIGPVLAGILITVGGLPAVTWLVIPGIVGATWMYRNNRKCRSVPAAERKPVLQTPAGTVVKRKYWWVPAGLVVSVCSLRAWAYIGIITYLPTLLVLGHHDFDTFTTSVIVTVMLFFGVAGQVAGGYLSDRFGRKEMLVLGLACAIPFFALIFSTNELLMYLGVMMYAFFASSCYVMSVTMTQDLLPGNVGFASGLTLGFSLGVGGLGAAVIGWAADVMGSLSAALYLLIIPTILCPVLALLIRYPLKSLARKGSPV</sequence>
<keyword evidence="2 5" id="KW-0812">Transmembrane</keyword>
<evidence type="ECO:0000256" key="2">
    <source>
        <dbReference type="ARBA" id="ARBA00022692"/>
    </source>
</evidence>
<feature type="transmembrane region" description="Helical" evidence="5">
    <location>
        <begin position="249"/>
        <end position="269"/>
    </location>
</feature>
<feature type="transmembrane region" description="Helical" evidence="5">
    <location>
        <begin position="12"/>
        <end position="36"/>
    </location>
</feature>
<evidence type="ECO:0000256" key="4">
    <source>
        <dbReference type="ARBA" id="ARBA00023136"/>
    </source>
</evidence>
<dbReference type="PROSITE" id="PS50850">
    <property type="entry name" value="MFS"/>
    <property type="match status" value="1"/>
</dbReference>
<evidence type="ECO:0000256" key="1">
    <source>
        <dbReference type="ARBA" id="ARBA00004141"/>
    </source>
</evidence>